<accession>A0ABQ5MG18</accession>
<name>A0ABQ5MG18_9FLAO</name>
<sequence>MKKLVTLFILLFISFANAQNDEVSFTANVSKKKLGVNQRLRVDFTIENKDGDNFTRPSFEGFRIISGPAQQVSNVWNNGVRSFSRSYSYILQPSEVGKVVISQATIEVDGKVYKTMPIEIEVTKAVDDPNAIPGVDEDLGDKLLLMAEVSKTNPYVNEPISVTYKLYFATDIGVNQFDVIDDPKYSNFWNQNIETKGYNTETKLYNGKRYRVATLKKVALYPQQAGELEIEPLTIDVGVEVPTNRRNFIGRPIYVNTTKRVSAGTRTINVKPLPTEGKPESFSGAVGQFDFKVEISRDSLEANESLDARVRVSGNGNLKLLSLPKLKTPSALETYDPEYEEKVTTKLTGMEGSVAENYTIVARYKGKYPIPSVSFTYFDPKAGKYKTIDSGEKIINVTTGPVNNQVVTNEPTTANAVTGKQQVVTNGNDFRFIKIDPELEPITKSYFYKSTMFYILMVLPLLFIPIVIVSRNKREAYRADVQGNKIRKANKLAKKYLSTARKTLGDKEAFYIALEKALHNYLKAKLHIETSEFSKEKIAHLLDEKGVTAEDVTEFVSLLESCELARYSPASNVTMQQDYDKAASSITKIDKQI</sequence>
<feature type="transmembrane region" description="Helical" evidence="1">
    <location>
        <begin position="451"/>
        <end position="469"/>
    </location>
</feature>
<protein>
    <recommendedName>
        <fullName evidence="5">Protein BatD</fullName>
    </recommendedName>
</protein>
<evidence type="ECO:0000256" key="2">
    <source>
        <dbReference type="SAM" id="SignalP"/>
    </source>
</evidence>
<evidence type="ECO:0000313" key="4">
    <source>
        <dbReference type="Proteomes" id="UP001143543"/>
    </source>
</evidence>
<keyword evidence="1" id="KW-0812">Transmembrane</keyword>
<dbReference type="EMBL" id="BRVO01000001">
    <property type="protein sequence ID" value="GLB48343.1"/>
    <property type="molecule type" value="Genomic_DNA"/>
</dbReference>
<evidence type="ECO:0000313" key="3">
    <source>
        <dbReference type="EMBL" id="GLB48343.1"/>
    </source>
</evidence>
<organism evidence="3 4">
    <name type="scientific">Neptunitalea lumnitzerae</name>
    <dbReference type="NCBI Taxonomy" id="2965509"/>
    <lineage>
        <taxon>Bacteria</taxon>
        <taxon>Pseudomonadati</taxon>
        <taxon>Bacteroidota</taxon>
        <taxon>Flavobacteriia</taxon>
        <taxon>Flavobacteriales</taxon>
        <taxon>Flavobacteriaceae</taxon>
        <taxon>Neptunitalea</taxon>
    </lineage>
</organism>
<keyword evidence="1" id="KW-1133">Transmembrane helix</keyword>
<dbReference type="PANTHER" id="PTHR40940">
    <property type="entry name" value="PROTEIN BATD-RELATED"/>
    <property type="match status" value="1"/>
</dbReference>
<keyword evidence="4" id="KW-1185">Reference proteome</keyword>
<dbReference type="InterPro" id="IPR025738">
    <property type="entry name" value="BatD"/>
</dbReference>
<proteinExistence type="predicted"/>
<dbReference type="RefSeq" id="WP_281763989.1">
    <property type="nucleotide sequence ID" value="NZ_BRVO01000001.1"/>
</dbReference>
<reference evidence="3" key="1">
    <citation type="submission" date="2022-07" db="EMBL/GenBank/DDBJ databases">
        <title>Taxonomy of Novel Oxalotrophic and Methylotrophic Bacteria.</title>
        <authorList>
            <person name="Sahin N."/>
            <person name="Tani A."/>
        </authorList>
    </citation>
    <scope>NUCLEOTIDE SEQUENCE</scope>
    <source>
        <strain evidence="3">Y10</strain>
    </source>
</reference>
<feature type="signal peptide" evidence="2">
    <location>
        <begin position="1"/>
        <end position="18"/>
    </location>
</feature>
<keyword evidence="1" id="KW-0472">Membrane</keyword>
<gene>
    <name evidence="3" type="primary">batD</name>
    <name evidence="3" type="ORF">Y10_07110</name>
</gene>
<dbReference type="Proteomes" id="UP001143543">
    <property type="component" value="Unassembled WGS sequence"/>
</dbReference>
<comment type="caution">
    <text evidence="3">The sequence shown here is derived from an EMBL/GenBank/DDBJ whole genome shotgun (WGS) entry which is preliminary data.</text>
</comment>
<keyword evidence="2" id="KW-0732">Signal</keyword>
<dbReference type="Pfam" id="PF13584">
    <property type="entry name" value="BatD"/>
    <property type="match status" value="3"/>
</dbReference>
<dbReference type="PANTHER" id="PTHR40940:SF2">
    <property type="entry name" value="BATD"/>
    <property type="match status" value="1"/>
</dbReference>
<feature type="chain" id="PRO_5046182659" description="Protein BatD" evidence="2">
    <location>
        <begin position="19"/>
        <end position="593"/>
    </location>
</feature>
<evidence type="ECO:0000256" key="1">
    <source>
        <dbReference type="SAM" id="Phobius"/>
    </source>
</evidence>
<evidence type="ECO:0008006" key="5">
    <source>
        <dbReference type="Google" id="ProtNLM"/>
    </source>
</evidence>